<feature type="domain" description="RNA polymerase sigma-70 region 2" evidence="6">
    <location>
        <begin position="31"/>
        <end position="97"/>
    </location>
</feature>
<dbReference type="InterPro" id="IPR013325">
    <property type="entry name" value="RNA_pol_sigma_r2"/>
</dbReference>
<dbReference type="Proteomes" id="UP000198336">
    <property type="component" value="Unassembled WGS sequence"/>
</dbReference>
<dbReference type="AlphaFoldDB" id="A0A226HR11"/>
<protein>
    <submittedName>
        <fullName evidence="8">RNA polymerase subunit sigma-70</fullName>
    </submittedName>
</protein>
<dbReference type="Pfam" id="PF08281">
    <property type="entry name" value="Sigma70_r4_2"/>
    <property type="match status" value="1"/>
</dbReference>
<keyword evidence="4" id="KW-0238">DNA-binding</keyword>
<dbReference type="EMBL" id="MUHA01000028">
    <property type="protein sequence ID" value="OXA95910.1"/>
    <property type="molecule type" value="Genomic_DNA"/>
</dbReference>
<dbReference type="InterPro" id="IPR014284">
    <property type="entry name" value="RNA_pol_sigma-70_dom"/>
</dbReference>
<evidence type="ECO:0000259" key="7">
    <source>
        <dbReference type="Pfam" id="PF08281"/>
    </source>
</evidence>
<dbReference type="Gene3D" id="1.10.1740.10">
    <property type="match status" value="1"/>
</dbReference>
<gene>
    <name evidence="8" type="ORF">B0A75_17725</name>
</gene>
<evidence type="ECO:0000313" key="9">
    <source>
        <dbReference type="Proteomes" id="UP000198336"/>
    </source>
</evidence>
<comment type="similarity">
    <text evidence="1">Belongs to the sigma-70 factor family. ECF subfamily.</text>
</comment>
<dbReference type="InterPro" id="IPR036388">
    <property type="entry name" value="WH-like_DNA-bd_sf"/>
</dbReference>
<dbReference type="CDD" id="cd06171">
    <property type="entry name" value="Sigma70_r4"/>
    <property type="match status" value="1"/>
</dbReference>
<evidence type="ECO:0000256" key="1">
    <source>
        <dbReference type="ARBA" id="ARBA00010641"/>
    </source>
</evidence>
<dbReference type="Pfam" id="PF04542">
    <property type="entry name" value="Sigma70_r2"/>
    <property type="match status" value="1"/>
</dbReference>
<feature type="domain" description="RNA polymerase sigma factor 70 region 4 type 2" evidence="7">
    <location>
        <begin position="132"/>
        <end position="179"/>
    </location>
</feature>
<proteinExistence type="inferred from homology"/>
<organism evidence="8 9">
    <name type="scientific">Flavobacterium oncorhynchi</name>
    <dbReference type="NCBI Taxonomy" id="728056"/>
    <lineage>
        <taxon>Bacteria</taxon>
        <taxon>Pseudomonadati</taxon>
        <taxon>Bacteroidota</taxon>
        <taxon>Flavobacteriia</taxon>
        <taxon>Flavobacteriales</taxon>
        <taxon>Flavobacteriaceae</taxon>
        <taxon>Flavobacterium</taxon>
    </lineage>
</organism>
<dbReference type="GO" id="GO:0006352">
    <property type="term" value="P:DNA-templated transcription initiation"/>
    <property type="evidence" value="ECO:0007669"/>
    <property type="project" value="InterPro"/>
</dbReference>
<evidence type="ECO:0000259" key="6">
    <source>
        <dbReference type="Pfam" id="PF04542"/>
    </source>
</evidence>
<reference evidence="8 9" key="1">
    <citation type="submission" date="2016-11" db="EMBL/GenBank/DDBJ databases">
        <title>Whole genomes of Flavobacteriaceae.</title>
        <authorList>
            <person name="Stine C."/>
            <person name="Li C."/>
            <person name="Tadesse D."/>
        </authorList>
    </citation>
    <scope>NUCLEOTIDE SEQUENCE [LARGE SCALE GENOMIC DNA]</scope>
    <source>
        <strain evidence="8 9">CCUG 59446</strain>
    </source>
</reference>
<comment type="caution">
    <text evidence="8">The sequence shown here is derived from an EMBL/GenBank/DDBJ whole genome shotgun (WGS) entry which is preliminary data.</text>
</comment>
<dbReference type="Gene3D" id="1.10.10.10">
    <property type="entry name" value="Winged helix-like DNA-binding domain superfamily/Winged helix DNA-binding domain"/>
    <property type="match status" value="1"/>
</dbReference>
<evidence type="ECO:0000256" key="2">
    <source>
        <dbReference type="ARBA" id="ARBA00023015"/>
    </source>
</evidence>
<evidence type="ECO:0000256" key="3">
    <source>
        <dbReference type="ARBA" id="ARBA00023082"/>
    </source>
</evidence>
<evidence type="ECO:0000313" key="8">
    <source>
        <dbReference type="EMBL" id="OXA95910.1"/>
    </source>
</evidence>
<dbReference type="InterPro" id="IPR039425">
    <property type="entry name" value="RNA_pol_sigma-70-like"/>
</dbReference>
<keyword evidence="2" id="KW-0805">Transcription regulation</keyword>
<dbReference type="PANTHER" id="PTHR43133">
    <property type="entry name" value="RNA POLYMERASE ECF-TYPE SIGMA FACTO"/>
    <property type="match status" value="1"/>
</dbReference>
<keyword evidence="9" id="KW-1185">Reference proteome</keyword>
<accession>A0A226HR11</accession>
<dbReference type="GO" id="GO:0016987">
    <property type="term" value="F:sigma factor activity"/>
    <property type="evidence" value="ECO:0007669"/>
    <property type="project" value="UniProtKB-KW"/>
</dbReference>
<evidence type="ECO:0000256" key="4">
    <source>
        <dbReference type="ARBA" id="ARBA00023125"/>
    </source>
</evidence>
<dbReference type="InterPro" id="IPR007627">
    <property type="entry name" value="RNA_pol_sigma70_r2"/>
</dbReference>
<dbReference type="NCBIfam" id="TIGR02937">
    <property type="entry name" value="sigma70-ECF"/>
    <property type="match status" value="1"/>
</dbReference>
<keyword evidence="5" id="KW-0804">Transcription</keyword>
<dbReference type="GO" id="GO:0003677">
    <property type="term" value="F:DNA binding"/>
    <property type="evidence" value="ECO:0007669"/>
    <property type="project" value="UniProtKB-KW"/>
</dbReference>
<sequence>MPIDKKILKISDEELVLQIAESNNSDLFEIIYDRYANLVYHKCLSFVKSKSEAQDLAHDIFIKLFVSLKTFNGNSKFSTWIYSITYNYCTNYVTRDKQSKNIQRDADFEMLVDTIDDDILDEDILSMNANKLNVALDKIDTKEKMILLMKYQDELSIKEIMKVLSLGESAVKMRIQRAKFSLIEAYRN</sequence>
<dbReference type="InterPro" id="IPR013324">
    <property type="entry name" value="RNA_pol_sigma_r3/r4-like"/>
</dbReference>
<dbReference type="SUPFAM" id="SSF88659">
    <property type="entry name" value="Sigma3 and sigma4 domains of RNA polymerase sigma factors"/>
    <property type="match status" value="1"/>
</dbReference>
<dbReference type="SUPFAM" id="SSF88946">
    <property type="entry name" value="Sigma2 domain of RNA polymerase sigma factors"/>
    <property type="match status" value="1"/>
</dbReference>
<name>A0A226HR11_9FLAO</name>
<dbReference type="InterPro" id="IPR013249">
    <property type="entry name" value="RNA_pol_sigma70_r4_t2"/>
</dbReference>
<dbReference type="RefSeq" id="WP_089055613.1">
    <property type="nucleotide sequence ID" value="NZ_MUHA01000028.1"/>
</dbReference>
<keyword evidence="3" id="KW-0731">Sigma factor</keyword>
<evidence type="ECO:0000256" key="5">
    <source>
        <dbReference type="ARBA" id="ARBA00023163"/>
    </source>
</evidence>
<dbReference type="PANTHER" id="PTHR43133:SF8">
    <property type="entry name" value="RNA POLYMERASE SIGMA FACTOR HI_1459-RELATED"/>
    <property type="match status" value="1"/>
</dbReference>